<dbReference type="InterPro" id="IPR011990">
    <property type="entry name" value="TPR-like_helical_dom_sf"/>
</dbReference>
<dbReference type="PANTHER" id="PTHR45954:SF1">
    <property type="entry name" value="LD33695P"/>
    <property type="match status" value="1"/>
</dbReference>
<evidence type="ECO:0000256" key="2">
    <source>
        <dbReference type="ARBA" id="ARBA00022490"/>
    </source>
</evidence>
<dbReference type="Pfam" id="PF13424">
    <property type="entry name" value="TPR_12"/>
    <property type="match status" value="6"/>
</dbReference>
<organism evidence="6 7">
    <name type="scientific">Pseudanabaena frigida</name>
    <dbReference type="NCBI Taxonomy" id="945775"/>
    <lineage>
        <taxon>Bacteria</taxon>
        <taxon>Bacillati</taxon>
        <taxon>Cyanobacteriota</taxon>
        <taxon>Cyanophyceae</taxon>
        <taxon>Pseudanabaenales</taxon>
        <taxon>Pseudanabaenaceae</taxon>
        <taxon>Pseudanabaena</taxon>
    </lineage>
</organism>
<feature type="repeat" description="TPR" evidence="4">
    <location>
        <begin position="358"/>
        <end position="391"/>
    </location>
</feature>
<dbReference type="PANTHER" id="PTHR45954">
    <property type="entry name" value="LD33695P"/>
    <property type="match status" value="1"/>
</dbReference>
<dbReference type="Proteomes" id="UP000249467">
    <property type="component" value="Unassembled WGS sequence"/>
</dbReference>
<evidence type="ECO:0000259" key="5">
    <source>
        <dbReference type="Pfam" id="PF12770"/>
    </source>
</evidence>
<dbReference type="AlphaFoldDB" id="A0A2W4WAV8"/>
<evidence type="ECO:0000313" key="6">
    <source>
        <dbReference type="EMBL" id="PZO42183.1"/>
    </source>
</evidence>
<comment type="subcellular location">
    <subcellularLocation>
        <location evidence="1">Cytoplasm</location>
    </subcellularLocation>
</comment>
<dbReference type="Gene3D" id="1.25.40.10">
    <property type="entry name" value="Tetratricopeptide repeat domain"/>
    <property type="match status" value="3"/>
</dbReference>
<accession>A0A2W4WAV8</accession>
<feature type="domain" description="CHAT" evidence="5">
    <location>
        <begin position="689"/>
        <end position="959"/>
    </location>
</feature>
<dbReference type="EMBL" id="QBML01000008">
    <property type="protein sequence ID" value="PZO42183.1"/>
    <property type="molecule type" value="Genomic_DNA"/>
</dbReference>
<keyword evidence="2" id="KW-0963">Cytoplasm</keyword>
<proteinExistence type="predicted"/>
<feature type="repeat" description="TPR" evidence="4">
    <location>
        <begin position="278"/>
        <end position="311"/>
    </location>
</feature>
<dbReference type="Pfam" id="PF12770">
    <property type="entry name" value="CHAT"/>
    <property type="match status" value="1"/>
</dbReference>
<evidence type="ECO:0000256" key="3">
    <source>
        <dbReference type="ARBA" id="ARBA00022737"/>
    </source>
</evidence>
<keyword evidence="4" id="KW-0802">TPR repeat</keyword>
<dbReference type="SMART" id="SM00028">
    <property type="entry name" value="TPR"/>
    <property type="match status" value="12"/>
</dbReference>
<evidence type="ECO:0000256" key="1">
    <source>
        <dbReference type="ARBA" id="ARBA00004496"/>
    </source>
</evidence>
<comment type="caution">
    <text evidence="6">The sequence shown here is derived from an EMBL/GenBank/DDBJ whole genome shotgun (WGS) entry which is preliminary data.</text>
</comment>
<name>A0A2W4WAV8_9CYAN</name>
<evidence type="ECO:0000313" key="7">
    <source>
        <dbReference type="Proteomes" id="UP000249467"/>
    </source>
</evidence>
<gene>
    <name evidence="6" type="ORF">DCF19_08035</name>
</gene>
<dbReference type="PROSITE" id="PS51257">
    <property type="entry name" value="PROKAR_LIPOPROTEIN"/>
    <property type="match status" value="1"/>
</dbReference>
<reference evidence="6 7" key="2">
    <citation type="submission" date="2018-06" db="EMBL/GenBank/DDBJ databases">
        <title>Metagenomic assembly of (sub)arctic Cyanobacteria and their associated microbiome from non-axenic cultures.</title>
        <authorList>
            <person name="Baurain D."/>
        </authorList>
    </citation>
    <scope>NUCLEOTIDE SEQUENCE [LARGE SCALE GENOMIC DNA]</scope>
    <source>
        <strain evidence="6">ULC066bin1</strain>
    </source>
</reference>
<dbReference type="GO" id="GO:0001965">
    <property type="term" value="F:G-protein alpha-subunit binding"/>
    <property type="evidence" value="ECO:0007669"/>
    <property type="project" value="TreeGrafter"/>
</dbReference>
<reference evidence="6 7" key="1">
    <citation type="submission" date="2018-04" db="EMBL/GenBank/DDBJ databases">
        <authorList>
            <person name="Go L.Y."/>
            <person name="Mitchell J.A."/>
        </authorList>
    </citation>
    <scope>NUCLEOTIDE SEQUENCE [LARGE SCALE GENOMIC DNA]</scope>
    <source>
        <strain evidence="6">ULC066bin1</strain>
    </source>
</reference>
<dbReference type="GO" id="GO:0005092">
    <property type="term" value="F:GDP-dissociation inhibitor activity"/>
    <property type="evidence" value="ECO:0007669"/>
    <property type="project" value="TreeGrafter"/>
</dbReference>
<dbReference type="InterPro" id="IPR024983">
    <property type="entry name" value="CHAT_dom"/>
</dbReference>
<feature type="repeat" description="TPR" evidence="4">
    <location>
        <begin position="158"/>
        <end position="191"/>
    </location>
</feature>
<dbReference type="InterPro" id="IPR052386">
    <property type="entry name" value="GPSM"/>
</dbReference>
<sequence>MNKFVGIAMLAFLACGQVQIVMSESVQAQTNQDRKAEADRLFNQGKQQYQISQFEAAFHSWQQSLTIYREIKDRLWEGKALGNLGVAYLKLGKYDKMIEYQLQSLAIAREIKDRSGEGKALGNLGIAYLKLGKYDKMIEYQLQSLAIAREIKDRLGEGQSLGNLGLAYYYLGKYDKAIENHLQSLEIDRELKDRLGEGQSLGNLGIAYQALSKYEKAIEYQLQVLVIAREIKDRSGEGKALGNLGIAYQALGKYEKVIEYQLQALAILREIKDRQGEGSVLGNLGIAYQALGKYEKVIDYLQQVLAISREIKDRLGEGRSLGNLGNAYDSLGKYDKAIDYQLQSLAIAREIKDRLGEEQSLGNLGNAYSALGKYDKVIEFYLQVLAIAREIKDRSGEGTALGNLGVAYQALGKYDKAIDYQLQRLAIAWEIKDRSGEMIGLNNLAVAHEKLNRYREAMISYQQALTIAREIGDRNVEGYALANLGNVLSIKKCPDLAILFYKQSINVREAIRKDIRKLDKDTQKSYLETVSSSYKRLADILIQQDRIMEALQVLDLLKVQELEDYFKNIKGSDRSAQGVRLLEPEKAMSDKLLAISFENSPEINSQLANKIQQLPKSEINKVPDYLQKIPQGTVLLYPLILGDRLEIILFSPNTIPINRTVKISKEKLEELIFEYRVGLRSASLEDIKEASKAIYEVLIKPIETELVAAKAEAILYAPDGVLRYAPLAALHDGKQWLVEKYRISNLIAYTLTDFSTKPKSQPNILAGAFGGKAGEKKFGQDGLPATIKEVQAIANSFQNSVTLIEDKFSRQAIESKFKDHNILHLATHAEFNSGVPDNSFIIFGNGDKIRLNEISDWQIPNIDLIILSACQTGTGKLGDGVEVLGFGYQIQKAGAKNAIASLWKVDDVGTSLLMTAFYSELQKGDITAAEALRRAQVTLIKSSQYKHPKYWSAFFAIGNGL</sequence>
<dbReference type="SUPFAM" id="SSF48452">
    <property type="entry name" value="TPR-like"/>
    <property type="match status" value="3"/>
</dbReference>
<dbReference type="GO" id="GO:0005938">
    <property type="term" value="C:cell cortex"/>
    <property type="evidence" value="ECO:0007669"/>
    <property type="project" value="TreeGrafter"/>
</dbReference>
<dbReference type="InterPro" id="IPR019734">
    <property type="entry name" value="TPR_rpt"/>
</dbReference>
<protein>
    <recommendedName>
        <fullName evidence="5">CHAT domain-containing protein</fullName>
    </recommendedName>
</protein>
<keyword evidence="3" id="KW-0677">Repeat</keyword>
<evidence type="ECO:0000256" key="4">
    <source>
        <dbReference type="PROSITE-ProRule" id="PRU00339"/>
    </source>
</evidence>
<dbReference type="PROSITE" id="PS50005">
    <property type="entry name" value="TPR"/>
    <property type="match status" value="3"/>
</dbReference>